<comment type="function">
    <text evidence="10">Acts in the modification of cell walls via demethylesterification of cell wall pectin.</text>
</comment>
<dbReference type="SUPFAM" id="SSF101148">
    <property type="entry name" value="Plant invertase/pectin methylesterase inhibitor"/>
    <property type="match status" value="1"/>
</dbReference>
<keyword evidence="13" id="KW-0812">Transmembrane</keyword>
<dbReference type="UniPathway" id="UPA00545">
    <property type="reaction ID" value="UER00823"/>
</dbReference>
<dbReference type="PROSITE" id="PS00503">
    <property type="entry name" value="PECTINESTERASE_2"/>
    <property type="match status" value="1"/>
</dbReference>
<accession>A0A8K0ISQ5</accession>
<keyword evidence="5 12" id="KW-0378">Hydrolase</keyword>
<comment type="caution">
    <text evidence="15">The sequence shown here is derived from an EMBL/GenBank/DDBJ whole genome shotgun (WGS) entry which is preliminary data.</text>
</comment>
<evidence type="ECO:0000256" key="4">
    <source>
        <dbReference type="ARBA" id="ARBA00013229"/>
    </source>
</evidence>
<dbReference type="CDD" id="cd15798">
    <property type="entry name" value="PMEI-like_3"/>
    <property type="match status" value="1"/>
</dbReference>
<comment type="pathway">
    <text evidence="1 12">Glycan metabolism; pectin degradation; 2-dehydro-3-deoxy-D-gluconate from pectin: step 1/5.</text>
</comment>
<dbReference type="Pfam" id="PF01095">
    <property type="entry name" value="Pectinesterase"/>
    <property type="match status" value="1"/>
</dbReference>
<dbReference type="InterPro" id="IPR000070">
    <property type="entry name" value="Pectinesterase_cat"/>
</dbReference>
<dbReference type="GO" id="GO:0042545">
    <property type="term" value="P:cell wall modification"/>
    <property type="evidence" value="ECO:0007669"/>
    <property type="project" value="UniProtKB-UniRule"/>
</dbReference>
<dbReference type="InterPro" id="IPR006501">
    <property type="entry name" value="Pectinesterase_inhib_dom"/>
</dbReference>
<comment type="similarity">
    <text evidence="3">In the C-terminal section; belongs to the pectinesterase family.</text>
</comment>
<proteinExistence type="inferred from homology"/>
<dbReference type="FunFam" id="1.20.140.40:FF:000001">
    <property type="entry name" value="Pectinesterase"/>
    <property type="match status" value="1"/>
</dbReference>
<evidence type="ECO:0000256" key="11">
    <source>
        <dbReference type="PROSITE-ProRule" id="PRU10040"/>
    </source>
</evidence>
<dbReference type="OrthoDB" id="2019149at2759"/>
<feature type="active site" evidence="11">
    <location>
        <position position="420"/>
    </location>
</feature>
<organism evidence="15 16">
    <name type="scientific">Cocos nucifera</name>
    <name type="common">Coconut palm</name>
    <dbReference type="NCBI Taxonomy" id="13894"/>
    <lineage>
        <taxon>Eukaryota</taxon>
        <taxon>Viridiplantae</taxon>
        <taxon>Streptophyta</taxon>
        <taxon>Embryophyta</taxon>
        <taxon>Tracheophyta</taxon>
        <taxon>Spermatophyta</taxon>
        <taxon>Magnoliopsida</taxon>
        <taxon>Liliopsida</taxon>
        <taxon>Arecaceae</taxon>
        <taxon>Arecoideae</taxon>
        <taxon>Cocoseae</taxon>
        <taxon>Attaleinae</taxon>
        <taxon>Cocos</taxon>
    </lineage>
</organism>
<evidence type="ECO:0000256" key="5">
    <source>
        <dbReference type="ARBA" id="ARBA00022801"/>
    </source>
</evidence>
<gene>
    <name evidence="15" type="ORF">COCNU_12G002770</name>
</gene>
<evidence type="ECO:0000256" key="1">
    <source>
        <dbReference type="ARBA" id="ARBA00005184"/>
    </source>
</evidence>
<dbReference type="NCBIfam" id="TIGR01614">
    <property type="entry name" value="PME_inhib"/>
    <property type="match status" value="1"/>
</dbReference>
<dbReference type="InterPro" id="IPR011050">
    <property type="entry name" value="Pectin_lyase_fold/virulence"/>
</dbReference>
<dbReference type="AlphaFoldDB" id="A0A8K0ISQ5"/>
<evidence type="ECO:0000313" key="15">
    <source>
        <dbReference type="EMBL" id="KAG1365277.1"/>
    </source>
</evidence>
<name>A0A8K0ISQ5_COCNU</name>
<dbReference type="SMART" id="SM00856">
    <property type="entry name" value="PMEI"/>
    <property type="match status" value="1"/>
</dbReference>
<dbReference type="GO" id="GO:0004857">
    <property type="term" value="F:enzyme inhibitor activity"/>
    <property type="evidence" value="ECO:0007669"/>
    <property type="project" value="InterPro"/>
</dbReference>
<dbReference type="GO" id="GO:0045490">
    <property type="term" value="P:pectin catabolic process"/>
    <property type="evidence" value="ECO:0007669"/>
    <property type="project" value="UniProtKB-UniRule"/>
</dbReference>
<dbReference type="SUPFAM" id="SSF51126">
    <property type="entry name" value="Pectin lyase-like"/>
    <property type="match status" value="1"/>
</dbReference>
<dbReference type="InterPro" id="IPR012334">
    <property type="entry name" value="Pectin_lyas_fold"/>
</dbReference>
<evidence type="ECO:0000256" key="2">
    <source>
        <dbReference type="ARBA" id="ARBA00006027"/>
    </source>
</evidence>
<dbReference type="Pfam" id="PF04043">
    <property type="entry name" value="PMEI"/>
    <property type="match status" value="1"/>
</dbReference>
<evidence type="ECO:0000256" key="6">
    <source>
        <dbReference type="ARBA" id="ARBA00023085"/>
    </source>
</evidence>
<evidence type="ECO:0000256" key="13">
    <source>
        <dbReference type="SAM" id="Phobius"/>
    </source>
</evidence>
<keyword evidence="8" id="KW-0325">Glycoprotein</keyword>
<reference evidence="15" key="2">
    <citation type="submission" date="2019-07" db="EMBL/GenBank/DDBJ databases">
        <authorList>
            <person name="Yang Y."/>
            <person name="Bocs S."/>
            <person name="Baudouin L."/>
        </authorList>
    </citation>
    <scope>NUCLEOTIDE SEQUENCE</scope>
    <source>
        <tissue evidence="15">Spear leaf of Hainan Tall coconut</tissue>
    </source>
</reference>
<reference evidence="15" key="1">
    <citation type="journal article" date="2017" name="Gigascience">
        <title>The genome draft of coconut (Cocos nucifera).</title>
        <authorList>
            <person name="Xiao Y."/>
            <person name="Xu P."/>
            <person name="Fan H."/>
            <person name="Baudouin L."/>
            <person name="Xia W."/>
            <person name="Bocs S."/>
            <person name="Xu J."/>
            <person name="Li Q."/>
            <person name="Guo A."/>
            <person name="Zhou L."/>
            <person name="Li J."/>
            <person name="Wu Y."/>
            <person name="Ma Z."/>
            <person name="Armero A."/>
            <person name="Issali A.E."/>
            <person name="Liu N."/>
            <person name="Peng M."/>
            <person name="Yang Y."/>
        </authorList>
    </citation>
    <scope>NUCLEOTIDE SEQUENCE</scope>
    <source>
        <tissue evidence="15">Spear leaf of Hainan Tall coconut</tissue>
    </source>
</reference>
<comment type="catalytic activity">
    <reaction evidence="9 12">
        <text>[(1-&gt;4)-alpha-D-galacturonosyl methyl ester](n) + n H2O = [(1-&gt;4)-alpha-D-galacturonosyl](n) + n methanol + n H(+)</text>
        <dbReference type="Rhea" id="RHEA:22380"/>
        <dbReference type="Rhea" id="RHEA-COMP:14570"/>
        <dbReference type="Rhea" id="RHEA-COMP:14573"/>
        <dbReference type="ChEBI" id="CHEBI:15377"/>
        <dbReference type="ChEBI" id="CHEBI:15378"/>
        <dbReference type="ChEBI" id="CHEBI:17790"/>
        <dbReference type="ChEBI" id="CHEBI:140522"/>
        <dbReference type="ChEBI" id="CHEBI:140523"/>
        <dbReference type="EC" id="3.1.1.11"/>
    </reaction>
</comment>
<evidence type="ECO:0000256" key="9">
    <source>
        <dbReference type="ARBA" id="ARBA00047928"/>
    </source>
</evidence>
<dbReference type="Gene3D" id="1.20.140.40">
    <property type="entry name" value="Invertase/pectin methylesterase inhibitor family protein"/>
    <property type="match status" value="1"/>
</dbReference>
<keyword evidence="6 12" id="KW-0063">Aspartyl esterase</keyword>
<protein>
    <recommendedName>
        <fullName evidence="4 12">Pectinesterase</fullName>
        <ecNumber evidence="4 12">3.1.1.11</ecNumber>
    </recommendedName>
</protein>
<dbReference type="EC" id="3.1.1.11" evidence="4 12"/>
<keyword evidence="13" id="KW-1133">Transmembrane helix</keyword>
<evidence type="ECO:0000256" key="12">
    <source>
        <dbReference type="RuleBase" id="RU000589"/>
    </source>
</evidence>
<evidence type="ECO:0000256" key="10">
    <source>
        <dbReference type="ARBA" id="ARBA00057335"/>
    </source>
</evidence>
<feature type="transmembrane region" description="Helical" evidence="13">
    <location>
        <begin position="23"/>
        <end position="44"/>
    </location>
</feature>
<keyword evidence="13" id="KW-0472">Membrane</keyword>
<dbReference type="InterPro" id="IPR033131">
    <property type="entry name" value="Pectinesterase_Asp_AS"/>
</dbReference>
<keyword evidence="7" id="KW-1015">Disulfide bond</keyword>
<evidence type="ECO:0000313" key="16">
    <source>
        <dbReference type="Proteomes" id="UP000797356"/>
    </source>
</evidence>
<dbReference type="FunFam" id="2.160.20.10:FF:000001">
    <property type="entry name" value="Pectinesterase"/>
    <property type="match status" value="1"/>
</dbReference>
<dbReference type="Proteomes" id="UP000797356">
    <property type="component" value="Chromosome 12"/>
</dbReference>
<dbReference type="InterPro" id="IPR035513">
    <property type="entry name" value="Invertase/methylesterase_inhib"/>
</dbReference>
<evidence type="ECO:0000256" key="8">
    <source>
        <dbReference type="ARBA" id="ARBA00023180"/>
    </source>
</evidence>
<evidence type="ECO:0000259" key="14">
    <source>
        <dbReference type="SMART" id="SM00856"/>
    </source>
</evidence>
<dbReference type="GO" id="GO:0030599">
    <property type="term" value="F:pectinesterase activity"/>
    <property type="evidence" value="ECO:0007669"/>
    <property type="project" value="UniProtKB-UniRule"/>
</dbReference>
<evidence type="ECO:0000256" key="3">
    <source>
        <dbReference type="ARBA" id="ARBA00007786"/>
    </source>
</evidence>
<feature type="domain" description="Pectinesterase inhibitor" evidence="14">
    <location>
        <begin position="64"/>
        <end position="216"/>
    </location>
</feature>
<evidence type="ECO:0000256" key="7">
    <source>
        <dbReference type="ARBA" id="ARBA00023157"/>
    </source>
</evidence>
<dbReference type="EMBL" id="CM017883">
    <property type="protein sequence ID" value="KAG1365277.1"/>
    <property type="molecule type" value="Genomic_DNA"/>
</dbReference>
<dbReference type="PANTHER" id="PTHR31707">
    <property type="entry name" value="PECTINESTERASE"/>
    <property type="match status" value="1"/>
</dbReference>
<dbReference type="Gene3D" id="2.160.20.10">
    <property type="entry name" value="Single-stranded right-handed beta-helix, Pectin lyase-like"/>
    <property type="match status" value="1"/>
</dbReference>
<sequence>MSSAAYGQVSDPSRNAANSKKKLAIISGSAVILLFMVVGAAVGVSRHNSSSDGDSSNSGGQLVTTSKAITSICQPTDYKDICESSLTDAAGNTSDPKKLVETAFNVTINYIRDALNHSSVLQAAAKDARTTDALDDCKVLLGYAVDELRNSFTKFGQLEISKVDDIIDDLKIWLSAAVTYQETCLDGFENATGDTAESMRKALNGSQALTSNSLAIIDEISSVLSSFQIPFLNKRRLLSDEEAGDDDEYPSWITNGKRRLLALPMDQMKPDVVVAQDGSGNYKTIKEALAAIPENGQTTFVIYIKAGVYEEQVWLDKSMTNVMMIGDGPTTTRITGSLNYIDGTTTFRTATFAAVGDGFIAKNLGFENSAGAEKHQAVALRVQSDRSIFYNCRMDGFQDTLYCHTKRQFYRDCTITGTIDFIFGDSASVFQNCLIKVRKPLANQQCIVTASGRKDRREATAIILHNCTISADPEYLPFYTANPSYLGRPWKPYARTIIMQSRIDGFINPEGWLPWLGDIGLNTCFYTEVDNHGPGATVTNRVTWRGYKKIDYDHAQMYTVERFIQGNLWLKPTGVPYIPGLLPATEAGRVH</sequence>
<keyword evidence="16" id="KW-1185">Reference proteome</keyword>
<comment type="similarity">
    <text evidence="2">In the N-terminal section; belongs to the PMEI family.</text>
</comment>